<accession>A0A9R1WCJ8</accession>
<dbReference type="InterPro" id="IPR015915">
    <property type="entry name" value="Kelch-typ_b-propeller"/>
</dbReference>
<dbReference type="InterPro" id="IPR044595">
    <property type="entry name" value="KMD1-4"/>
</dbReference>
<reference evidence="1 2" key="1">
    <citation type="journal article" date="2017" name="Nat. Commun.">
        <title>Genome assembly with in vitro proximity ligation data and whole-genome triplication in lettuce.</title>
        <authorList>
            <person name="Reyes-Chin-Wo S."/>
            <person name="Wang Z."/>
            <person name="Yang X."/>
            <person name="Kozik A."/>
            <person name="Arikit S."/>
            <person name="Song C."/>
            <person name="Xia L."/>
            <person name="Froenicke L."/>
            <person name="Lavelle D.O."/>
            <person name="Truco M.J."/>
            <person name="Xia R."/>
            <person name="Zhu S."/>
            <person name="Xu C."/>
            <person name="Xu H."/>
            <person name="Xu X."/>
            <person name="Cox K."/>
            <person name="Korf I."/>
            <person name="Meyers B.C."/>
            <person name="Michelmore R.W."/>
        </authorList>
    </citation>
    <scope>NUCLEOTIDE SEQUENCE [LARGE SCALE GENOMIC DNA]</scope>
    <source>
        <strain evidence="2">cv. Salinas</strain>
        <tissue evidence="1">Seedlings</tissue>
    </source>
</reference>
<sequence length="347" mass="38817">MEDYTELIPGLPEEIALQCLTRMHYIVHEVASHVCQRWRLLLRCRDFYYHRKQSGYTHKTACLVQSLHIPADSSGGNSKPENQPKYGLSVFEPDSDIWSQVDPVPKYPDGLPLFCQVASSEGKLVMMGGWNPGSWEPLRDVFVYDFTTRRWTQRVDMPSNRSFFAVGAFDGKIYVAGGHDESKNALKSAWVYDITADEWTELAPMSEERDECEGVFVGSEFWVISGYDTESQGLFKNTAEVLDITTGTWRRVEEAWGVNRCPRACVTVGQNGNFACLADTDPTIQVGACGVDLGDRTLVTGSAYQGAPQTFFLAEKKNNQGHNSKLVKLDAPDEFSGFVQSGCFVEI</sequence>
<dbReference type="Gramene" id="rna-gnl|WGS:NBSK|LSAT_2X57920_mrna">
    <property type="protein sequence ID" value="cds-PLY81560.1"/>
    <property type="gene ID" value="gene-LSAT_2X57920"/>
</dbReference>
<dbReference type="Gene3D" id="2.120.10.80">
    <property type="entry name" value="Kelch-type beta propeller"/>
    <property type="match status" value="1"/>
</dbReference>
<dbReference type="GO" id="GO:0080037">
    <property type="term" value="P:negative regulation of cytokinin-activated signaling pathway"/>
    <property type="evidence" value="ECO:0007669"/>
    <property type="project" value="InterPro"/>
</dbReference>
<dbReference type="CDD" id="cd22152">
    <property type="entry name" value="F-box_AtAFR-like"/>
    <property type="match status" value="1"/>
</dbReference>
<dbReference type="InterPro" id="IPR006652">
    <property type="entry name" value="Kelch_1"/>
</dbReference>
<proteinExistence type="predicted"/>
<dbReference type="Pfam" id="PF24681">
    <property type="entry name" value="Kelch_KLHDC2_KLHL20_DRC7"/>
    <property type="match status" value="1"/>
</dbReference>
<gene>
    <name evidence="1" type="ORF">LSAT_V11C200071110</name>
</gene>
<dbReference type="GO" id="GO:2000762">
    <property type="term" value="P:regulation of phenylpropanoid metabolic process"/>
    <property type="evidence" value="ECO:0007669"/>
    <property type="project" value="InterPro"/>
</dbReference>
<comment type="caution">
    <text evidence="1">The sequence shown here is derived from an EMBL/GenBank/DDBJ whole genome shotgun (WGS) entry which is preliminary data.</text>
</comment>
<dbReference type="SUPFAM" id="SSF81383">
    <property type="entry name" value="F-box domain"/>
    <property type="match status" value="1"/>
</dbReference>
<dbReference type="InterPro" id="IPR036047">
    <property type="entry name" value="F-box-like_dom_sf"/>
</dbReference>
<dbReference type="SMART" id="SM00612">
    <property type="entry name" value="Kelch"/>
    <property type="match status" value="2"/>
</dbReference>
<dbReference type="OrthoDB" id="191037at2759"/>
<dbReference type="AlphaFoldDB" id="A0A9R1WCJ8"/>
<protein>
    <recommendedName>
        <fullName evidence="3">F-box domain-containing protein</fullName>
    </recommendedName>
</protein>
<evidence type="ECO:0008006" key="3">
    <source>
        <dbReference type="Google" id="ProtNLM"/>
    </source>
</evidence>
<dbReference type="EMBL" id="NBSK02000002">
    <property type="protein sequence ID" value="KAJ0219960.1"/>
    <property type="molecule type" value="Genomic_DNA"/>
</dbReference>
<organism evidence="1 2">
    <name type="scientific">Lactuca sativa</name>
    <name type="common">Garden lettuce</name>
    <dbReference type="NCBI Taxonomy" id="4236"/>
    <lineage>
        <taxon>Eukaryota</taxon>
        <taxon>Viridiplantae</taxon>
        <taxon>Streptophyta</taxon>
        <taxon>Embryophyta</taxon>
        <taxon>Tracheophyta</taxon>
        <taxon>Spermatophyta</taxon>
        <taxon>Magnoliopsida</taxon>
        <taxon>eudicotyledons</taxon>
        <taxon>Gunneridae</taxon>
        <taxon>Pentapetalae</taxon>
        <taxon>asterids</taxon>
        <taxon>campanulids</taxon>
        <taxon>Asterales</taxon>
        <taxon>Asteraceae</taxon>
        <taxon>Cichorioideae</taxon>
        <taxon>Cichorieae</taxon>
        <taxon>Lactucinae</taxon>
        <taxon>Lactuca</taxon>
    </lineage>
</organism>
<evidence type="ECO:0000313" key="1">
    <source>
        <dbReference type="EMBL" id="KAJ0219960.1"/>
    </source>
</evidence>
<dbReference type="PANTHER" id="PTHR46407:SF4">
    <property type="entry name" value="F-BOX DOMAIN-CONTAINING PROTEIN"/>
    <property type="match status" value="1"/>
</dbReference>
<dbReference type="Proteomes" id="UP000235145">
    <property type="component" value="Unassembled WGS sequence"/>
</dbReference>
<keyword evidence="2" id="KW-1185">Reference proteome</keyword>
<evidence type="ECO:0000313" key="2">
    <source>
        <dbReference type="Proteomes" id="UP000235145"/>
    </source>
</evidence>
<dbReference type="PANTHER" id="PTHR46407">
    <property type="entry name" value="OS02G0208700 PROTEIN"/>
    <property type="match status" value="1"/>
</dbReference>
<dbReference type="SUPFAM" id="SSF117281">
    <property type="entry name" value="Kelch motif"/>
    <property type="match status" value="1"/>
</dbReference>
<name>A0A9R1WCJ8_LACSA</name>